<dbReference type="EMBL" id="JAVDRL010000017">
    <property type="protein sequence ID" value="MDR6534005.1"/>
    <property type="molecule type" value="Genomic_DNA"/>
</dbReference>
<sequence length="70" mass="7528">MDLPTTLAIAVAALLFAVFCGWRGARPINVLKGPRMVPWRPLMVAGAVVALLMAAHILNLLGMKTGDPRY</sequence>
<dbReference type="Proteomes" id="UP001262754">
    <property type="component" value="Unassembled WGS sequence"/>
</dbReference>
<keyword evidence="1" id="KW-0472">Membrane</keyword>
<accession>A0ABU1N6C4</accession>
<evidence type="ECO:0000256" key="1">
    <source>
        <dbReference type="SAM" id="Phobius"/>
    </source>
</evidence>
<dbReference type="RefSeq" id="WP_056761501.1">
    <property type="nucleotide sequence ID" value="NZ_BMLD01000013.1"/>
</dbReference>
<name>A0ABU1N6C4_9CAUL</name>
<keyword evidence="1" id="KW-0812">Transmembrane</keyword>
<evidence type="ECO:0000313" key="2">
    <source>
        <dbReference type="EMBL" id="MDR6534005.1"/>
    </source>
</evidence>
<keyword evidence="1" id="KW-1133">Transmembrane helix</keyword>
<comment type="caution">
    <text evidence="2">The sequence shown here is derived from an EMBL/GenBank/DDBJ whole genome shotgun (WGS) entry which is preliminary data.</text>
</comment>
<evidence type="ECO:0000313" key="3">
    <source>
        <dbReference type="Proteomes" id="UP001262754"/>
    </source>
</evidence>
<feature type="transmembrane region" description="Helical" evidence="1">
    <location>
        <begin position="41"/>
        <end position="61"/>
    </location>
</feature>
<protein>
    <submittedName>
        <fullName evidence="2">Amino acid transporter</fullName>
    </submittedName>
</protein>
<reference evidence="2 3" key="1">
    <citation type="submission" date="2023-07" db="EMBL/GenBank/DDBJ databases">
        <title>Sorghum-associated microbial communities from plants grown in Nebraska, USA.</title>
        <authorList>
            <person name="Schachtman D."/>
        </authorList>
    </citation>
    <scope>NUCLEOTIDE SEQUENCE [LARGE SCALE GENOMIC DNA]</scope>
    <source>
        <strain evidence="2 3">DS2154</strain>
    </source>
</reference>
<keyword evidence="3" id="KW-1185">Reference proteome</keyword>
<proteinExistence type="predicted"/>
<gene>
    <name evidence="2" type="ORF">J2800_004775</name>
</gene>
<organism evidence="2 3">
    <name type="scientific">Caulobacter rhizosphaerae</name>
    <dbReference type="NCBI Taxonomy" id="2010972"/>
    <lineage>
        <taxon>Bacteria</taxon>
        <taxon>Pseudomonadati</taxon>
        <taxon>Pseudomonadota</taxon>
        <taxon>Alphaproteobacteria</taxon>
        <taxon>Caulobacterales</taxon>
        <taxon>Caulobacteraceae</taxon>
        <taxon>Caulobacter</taxon>
    </lineage>
</organism>